<name>A0A550J9E8_9BACT</name>
<evidence type="ECO:0000256" key="6">
    <source>
        <dbReference type="ARBA" id="ARBA00022989"/>
    </source>
</evidence>
<reference evidence="9 10" key="1">
    <citation type="submission" date="2019-07" db="EMBL/GenBank/DDBJ databases">
        <title>Insights of Desulfuromonas acetexigens electromicrobiology.</title>
        <authorList>
            <person name="Katuri K."/>
            <person name="Sapireddy V."/>
            <person name="Shaw D.R."/>
            <person name="Saikaly P."/>
        </authorList>
    </citation>
    <scope>NUCLEOTIDE SEQUENCE [LARGE SCALE GENOMIC DNA]</scope>
    <source>
        <strain evidence="9 10">2873</strain>
    </source>
</reference>
<dbReference type="InterPro" id="IPR002523">
    <property type="entry name" value="MgTranspt_CorA/ZnTranspt_ZntB"/>
</dbReference>
<dbReference type="InterPro" id="IPR045863">
    <property type="entry name" value="CorA_TM1_TM2"/>
</dbReference>
<evidence type="ECO:0000256" key="7">
    <source>
        <dbReference type="ARBA" id="ARBA00023136"/>
    </source>
</evidence>
<organism evidence="9 10">
    <name type="scientific">Trichloromonas acetexigens</name>
    <dbReference type="NCBI Taxonomy" id="38815"/>
    <lineage>
        <taxon>Bacteria</taxon>
        <taxon>Pseudomonadati</taxon>
        <taxon>Thermodesulfobacteriota</taxon>
        <taxon>Desulfuromonadia</taxon>
        <taxon>Desulfuromonadales</taxon>
        <taxon>Trichloromonadaceae</taxon>
        <taxon>Trichloromonas</taxon>
    </lineage>
</organism>
<comment type="similarity">
    <text evidence="2 8">Belongs to the CorA metal ion transporter (MIT) (TC 1.A.35) family.</text>
</comment>
<dbReference type="Gene3D" id="1.20.58.340">
    <property type="entry name" value="Magnesium transport protein CorA, transmembrane region"/>
    <property type="match status" value="2"/>
</dbReference>
<dbReference type="AlphaFoldDB" id="A0A550J9E8"/>
<keyword evidence="3 8" id="KW-0813">Transport</keyword>
<evidence type="ECO:0000256" key="3">
    <source>
        <dbReference type="ARBA" id="ARBA00022448"/>
    </source>
</evidence>
<keyword evidence="5 8" id="KW-0812">Transmembrane</keyword>
<dbReference type="GO" id="GO:0015095">
    <property type="term" value="F:magnesium ion transmembrane transporter activity"/>
    <property type="evidence" value="ECO:0007669"/>
    <property type="project" value="UniProtKB-UniRule"/>
</dbReference>
<evidence type="ECO:0000256" key="5">
    <source>
        <dbReference type="ARBA" id="ARBA00022692"/>
    </source>
</evidence>
<dbReference type="EMBL" id="VJVV01000009">
    <property type="protein sequence ID" value="TRO79753.1"/>
    <property type="molecule type" value="Genomic_DNA"/>
</dbReference>
<dbReference type="Proteomes" id="UP000317155">
    <property type="component" value="Unassembled WGS sequence"/>
</dbReference>
<dbReference type="GO" id="GO:0000287">
    <property type="term" value="F:magnesium ion binding"/>
    <property type="evidence" value="ECO:0007669"/>
    <property type="project" value="TreeGrafter"/>
</dbReference>
<evidence type="ECO:0000256" key="2">
    <source>
        <dbReference type="ARBA" id="ARBA00009765"/>
    </source>
</evidence>
<keyword evidence="8" id="KW-0406">Ion transport</keyword>
<dbReference type="FunFam" id="1.20.58.340:FF:000012">
    <property type="entry name" value="Magnesium transport protein CorA"/>
    <property type="match status" value="1"/>
</dbReference>
<keyword evidence="6 8" id="KW-1133">Transmembrane helix</keyword>
<dbReference type="InterPro" id="IPR045861">
    <property type="entry name" value="CorA_cytoplasmic_dom"/>
</dbReference>
<dbReference type="Pfam" id="PF01544">
    <property type="entry name" value="CorA"/>
    <property type="match status" value="1"/>
</dbReference>
<protein>
    <recommendedName>
        <fullName evidence="8">Magnesium transport protein CorA</fullName>
    </recommendedName>
</protein>
<keyword evidence="7 8" id="KW-0472">Membrane</keyword>
<keyword evidence="10" id="KW-1185">Reference proteome</keyword>
<dbReference type="PANTHER" id="PTHR46494">
    <property type="entry name" value="CORA FAMILY METAL ION TRANSPORTER (EUROFUNG)"/>
    <property type="match status" value="1"/>
</dbReference>
<accession>A0A550J9E8</accession>
<dbReference type="RefSeq" id="WP_092058867.1">
    <property type="nucleotide sequence ID" value="NZ_FOJJ01000041.1"/>
</dbReference>
<dbReference type="SUPFAM" id="SSF144083">
    <property type="entry name" value="Magnesium transport protein CorA, transmembrane region"/>
    <property type="match status" value="1"/>
</dbReference>
<keyword evidence="8" id="KW-0460">Magnesium</keyword>
<sequence length="355" mass="40751">MRKKVLRTHHKKIGASPGTLVHVGERKVETVKISVFEYDAEHLTEKTPRRVEDCASCPVGPRVCWVDIAGIHQVDILEKCGGIFGLHPLVLEDILNTGHRPKFEEHDDFLFLVLKMLSLPETGTEIRVEQISLIVGRNHLVTFQEQEGDLFNGVRERLRGNRGKIRKRGADYLAYALIDAVVDGHFLILEKFGDEIERLEDELLGNPSPETLQRIHQLKREMILLRKSVWPLRELIGGLQRCESPLIAEGTGIFLRDVYDHTIQIIDTVETFRDMLAGMLDLYLSSVSNRMNEIMKVLTVIATIFIPLTFLAGVYGMNFEYLPELRWRWGYATFWVLSILCALGMLKFFRGKKWL</sequence>
<comment type="caution">
    <text evidence="9">The sequence shown here is derived from an EMBL/GenBank/DDBJ whole genome shotgun (WGS) entry which is preliminary data.</text>
</comment>
<feature type="transmembrane region" description="Helical" evidence="8">
    <location>
        <begin position="329"/>
        <end position="349"/>
    </location>
</feature>
<dbReference type="SUPFAM" id="SSF143865">
    <property type="entry name" value="CorA soluble domain-like"/>
    <property type="match status" value="1"/>
</dbReference>
<dbReference type="PANTHER" id="PTHR46494:SF1">
    <property type="entry name" value="CORA FAMILY METAL ION TRANSPORTER (EUROFUNG)"/>
    <property type="match status" value="1"/>
</dbReference>
<evidence type="ECO:0000256" key="4">
    <source>
        <dbReference type="ARBA" id="ARBA00022475"/>
    </source>
</evidence>
<dbReference type="OrthoDB" id="9803416at2"/>
<comment type="function">
    <text evidence="8">Mediates influx of magnesium ions.</text>
</comment>
<proteinExistence type="inferred from homology"/>
<evidence type="ECO:0000313" key="9">
    <source>
        <dbReference type="EMBL" id="TRO79753.1"/>
    </source>
</evidence>
<dbReference type="GO" id="GO:0015087">
    <property type="term" value="F:cobalt ion transmembrane transporter activity"/>
    <property type="evidence" value="ECO:0007669"/>
    <property type="project" value="UniProtKB-UniRule"/>
</dbReference>
<dbReference type="NCBIfam" id="TIGR00383">
    <property type="entry name" value="corA"/>
    <property type="match status" value="1"/>
</dbReference>
<dbReference type="InterPro" id="IPR004488">
    <property type="entry name" value="Mg/Co-transport_prot_CorA"/>
</dbReference>
<evidence type="ECO:0000313" key="10">
    <source>
        <dbReference type="Proteomes" id="UP000317155"/>
    </source>
</evidence>
<feature type="transmembrane region" description="Helical" evidence="8">
    <location>
        <begin position="297"/>
        <end position="317"/>
    </location>
</feature>
<dbReference type="Gene3D" id="3.30.460.20">
    <property type="entry name" value="CorA soluble domain-like"/>
    <property type="match status" value="1"/>
</dbReference>
<dbReference type="GO" id="GO:0005886">
    <property type="term" value="C:plasma membrane"/>
    <property type="evidence" value="ECO:0007669"/>
    <property type="project" value="UniProtKB-SubCell"/>
</dbReference>
<keyword evidence="4 8" id="KW-1003">Cell membrane</keyword>
<evidence type="ECO:0000256" key="1">
    <source>
        <dbReference type="ARBA" id="ARBA00004651"/>
    </source>
</evidence>
<evidence type="ECO:0000256" key="8">
    <source>
        <dbReference type="RuleBase" id="RU362010"/>
    </source>
</evidence>
<comment type="subcellular location">
    <subcellularLocation>
        <location evidence="1">Cell membrane</location>
        <topology evidence="1">Multi-pass membrane protein</topology>
    </subcellularLocation>
    <subcellularLocation>
        <location evidence="8">Membrane</location>
        <topology evidence="8">Multi-pass membrane protein</topology>
    </subcellularLocation>
</comment>
<gene>
    <name evidence="8 9" type="primary">corA</name>
    <name evidence="9" type="ORF">FL622_12655</name>
</gene>
<dbReference type="GO" id="GO:0050897">
    <property type="term" value="F:cobalt ion binding"/>
    <property type="evidence" value="ECO:0007669"/>
    <property type="project" value="TreeGrafter"/>
</dbReference>
<dbReference type="CDD" id="cd12828">
    <property type="entry name" value="TmCorA-like_1"/>
    <property type="match status" value="1"/>
</dbReference>